<accession>X0W1F4</accession>
<evidence type="ECO:0000313" key="1">
    <source>
        <dbReference type="EMBL" id="GAG06551.1"/>
    </source>
</evidence>
<dbReference type="AlphaFoldDB" id="X0W1F4"/>
<comment type="caution">
    <text evidence="1">The sequence shown here is derived from an EMBL/GenBank/DDBJ whole genome shotgun (WGS) entry which is preliminary data.</text>
</comment>
<sequence>MSPHQRVQTAIERHSPDRVPFDFWAIPEERRKLRDYLGVGSDEEVLRLLGIDCRMVVPSYVGPAPIDLGDGTYVDMLGTHRRPQLNEFCQYEEYARFPLSEAKTVAEVENYPYWPKPEYWDVSDLHAQIADLNRQYRYHLRYEVGGIFEFAWGLYGFDNFLRKMATGDMDIPNAIMACLTEIYTKNTIRVLEAAGGQIDMVYTYDDIGMQTNLIMSVDMWRRYILPWHLQL</sequence>
<dbReference type="InterPro" id="IPR038071">
    <property type="entry name" value="UROD/MetE-like_sf"/>
</dbReference>
<gene>
    <name evidence="1" type="ORF">S01H1_36695</name>
</gene>
<protein>
    <recommendedName>
        <fullName evidence="2">Uroporphyrinogen decarboxylase (URO-D) domain-containing protein</fullName>
    </recommendedName>
</protein>
<evidence type="ECO:0008006" key="2">
    <source>
        <dbReference type="Google" id="ProtNLM"/>
    </source>
</evidence>
<name>X0W1F4_9ZZZZ</name>
<proteinExistence type="predicted"/>
<reference evidence="1" key="1">
    <citation type="journal article" date="2014" name="Front. Microbiol.">
        <title>High frequency of phylogenetically diverse reductive dehalogenase-homologous genes in deep subseafloor sedimentary metagenomes.</title>
        <authorList>
            <person name="Kawai M."/>
            <person name="Futagami T."/>
            <person name="Toyoda A."/>
            <person name="Takaki Y."/>
            <person name="Nishi S."/>
            <person name="Hori S."/>
            <person name="Arai W."/>
            <person name="Tsubouchi T."/>
            <person name="Morono Y."/>
            <person name="Uchiyama I."/>
            <person name="Ito T."/>
            <person name="Fujiyama A."/>
            <person name="Inagaki F."/>
            <person name="Takami H."/>
        </authorList>
    </citation>
    <scope>NUCLEOTIDE SEQUENCE</scope>
    <source>
        <strain evidence="1">Expedition CK06-06</strain>
    </source>
</reference>
<dbReference type="EMBL" id="BARS01023008">
    <property type="protein sequence ID" value="GAG06551.1"/>
    <property type="molecule type" value="Genomic_DNA"/>
</dbReference>
<feature type="non-terminal residue" evidence="1">
    <location>
        <position position="231"/>
    </location>
</feature>
<dbReference type="Gene3D" id="3.20.20.210">
    <property type="match status" value="1"/>
</dbReference>
<organism evidence="1">
    <name type="scientific">marine sediment metagenome</name>
    <dbReference type="NCBI Taxonomy" id="412755"/>
    <lineage>
        <taxon>unclassified sequences</taxon>
        <taxon>metagenomes</taxon>
        <taxon>ecological metagenomes</taxon>
    </lineage>
</organism>